<evidence type="ECO:0000313" key="2">
    <source>
        <dbReference type="EMBL" id="MQY08004.1"/>
    </source>
</evidence>
<accession>A0A7K0C595</accession>
<evidence type="ECO:0000313" key="3">
    <source>
        <dbReference type="Proteomes" id="UP000487268"/>
    </source>
</evidence>
<dbReference type="SUPFAM" id="SSF69118">
    <property type="entry name" value="AhpD-like"/>
    <property type="match status" value="1"/>
</dbReference>
<dbReference type="Proteomes" id="UP000487268">
    <property type="component" value="Unassembled WGS sequence"/>
</dbReference>
<dbReference type="EMBL" id="WEGH01000004">
    <property type="protein sequence ID" value="MQY08004.1"/>
    <property type="molecule type" value="Genomic_DNA"/>
</dbReference>
<feature type="domain" description="Carboxymuconolactone decarboxylase-like" evidence="1">
    <location>
        <begin position="55"/>
        <end position="114"/>
    </location>
</feature>
<dbReference type="PANTHER" id="PTHR34846">
    <property type="entry name" value="4-CARBOXYMUCONOLACTONE DECARBOXYLASE FAMILY PROTEIN (AFU_ORTHOLOGUE AFUA_6G11590)"/>
    <property type="match status" value="1"/>
</dbReference>
<name>A0A7K0C595_9ACTN</name>
<dbReference type="OrthoDB" id="4704294at2"/>
<gene>
    <name evidence="2" type="ORF">ACRB68_61060</name>
</gene>
<reference evidence="2 3" key="1">
    <citation type="submission" date="2019-10" db="EMBL/GenBank/DDBJ databases">
        <title>Actinomadura rubteroloni sp. nov. and Actinomadura macrotermitis sp. nov., isolated from the gut of fungus growing-termite Macrotermes natalensis.</title>
        <authorList>
            <person name="Benndorf R."/>
            <person name="Martin K."/>
            <person name="Kuefner M."/>
            <person name="De Beer W."/>
            <person name="Kaster A.-K."/>
            <person name="Vollmers J."/>
            <person name="Poulsen M."/>
            <person name="Beemelmanns C."/>
        </authorList>
    </citation>
    <scope>NUCLEOTIDE SEQUENCE [LARGE SCALE GENOMIC DNA]</scope>
    <source>
        <strain evidence="2 3">RB68</strain>
    </source>
</reference>
<sequence>MPRIPPLEPPYPAEVGARLTGMMPPGVPPIALFRTFARNLPMTDAMTGWGRYELGRRLSLGLRDREILIDRTCARCGCEYEWGVHVLMFADRAGLTPAQVASLTHGTADDGCWTTDRDRLLVRAADALHDTADVDDALWARLEKAFDEKELLDLLLLCGWYHAISFAATAARVPHEPAAPRFADVLPPAPS</sequence>
<dbReference type="Gene3D" id="1.20.1290.10">
    <property type="entry name" value="AhpD-like"/>
    <property type="match status" value="1"/>
</dbReference>
<dbReference type="GO" id="GO:0051920">
    <property type="term" value="F:peroxiredoxin activity"/>
    <property type="evidence" value="ECO:0007669"/>
    <property type="project" value="InterPro"/>
</dbReference>
<protein>
    <recommendedName>
        <fullName evidence="1">Carboxymuconolactone decarboxylase-like domain-containing protein</fullName>
    </recommendedName>
</protein>
<comment type="caution">
    <text evidence="2">The sequence shown here is derived from an EMBL/GenBank/DDBJ whole genome shotgun (WGS) entry which is preliminary data.</text>
</comment>
<proteinExistence type="predicted"/>
<dbReference type="AlphaFoldDB" id="A0A7K0C595"/>
<keyword evidence="3" id="KW-1185">Reference proteome</keyword>
<dbReference type="InterPro" id="IPR029032">
    <property type="entry name" value="AhpD-like"/>
</dbReference>
<organism evidence="2 3">
    <name type="scientific">Actinomadura macrotermitis</name>
    <dbReference type="NCBI Taxonomy" id="2585200"/>
    <lineage>
        <taxon>Bacteria</taxon>
        <taxon>Bacillati</taxon>
        <taxon>Actinomycetota</taxon>
        <taxon>Actinomycetes</taxon>
        <taxon>Streptosporangiales</taxon>
        <taxon>Thermomonosporaceae</taxon>
        <taxon>Actinomadura</taxon>
    </lineage>
</organism>
<dbReference type="RefSeq" id="WP_153538576.1">
    <property type="nucleotide sequence ID" value="NZ_WEGH01000004.1"/>
</dbReference>
<evidence type="ECO:0000259" key="1">
    <source>
        <dbReference type="Pfam" id="PF02627"/>
    </source>
</evidence>
<dbReference type="PANTHER" id="PTHR34846:SF5">
    <property type="entry name" value="CARBOXYMUCONOLACTONE DECARBOXYLASE-LIKE DOMAIN-CONTAINING PROTEIN"/>
    <property type="match status" value="1"/>
</dbReference>
<dbReference type="InterPro" id="IPR003779">
    <property type="entry name" value="CMD-like"/>
</dbReference>
<dbReference type="Pfam" id="PF02627">
    <property type="entry name" value="CMD"/>
    <property type="match status" value="1"/>
</dbReference>